<keyword evidence="2" id="KW-1133">Transmembrane helix</keyword>
<dbReference type="Pfam" id="PF01478">
    <property type="entry name" value="Peptidase_A24"/>
    <property type="match status" value="1"/>
</dbReference>
<dbReference type="PANTHER" id="PTHR30487:SF0">
    <property type="entry name" value="PREPILIN LEADER PEPTIDASE_N-METHYLTRANSFERASE-RELATED"/>
    <property type="match status" value="1"/>
</dbReference>
<reference evidence="4 5" key="1">
    <citation type="submission" date="2016-10" db="EMBL/GenBank/DDBJ databases">
        <title>Complete Genome Sequence of Peptococcaceae strain DCMF.</title>
        <authorList>
            <person name="Edwards R.J."/>
            <person name="Holland S.I."/>
            <person name="Deshpande N.P."/>
            <person name="Wong Y.K."/>
            <person name="Ertan H."/>
            <person name="Manefield M."/>
            <person name="Russell T.L."/>
            <person name="Lee M.J."/>
        </authorList>
    </citation>
    <scope>NUCLEOTIDE SEQUENCE [LARGE SCALE GENOMIC DNA]</scope>
    <source>
        <strain evidence="4 5">DCMF</strain>
    </source>
</reference>
<feature type="domain" description="Prepilin type IV endopeptidase peptidase" evidence="3">
    <location>
        <begin position="6"/>
        <end position="108"/>
    </location>
</feature>
<dbReference type="EMBL" id="CP017634">
    <property type="protein sequence ID" value="ATW26026.1"/>
    <property type="molecule type" value="Genomic_DNA"/>
</dbReference>
<dbReference type="InterPro" id="IPR050882">
    <property type="entry name" value="Prepilin_peptidase/N-MTase"/>
</dbReference>
<dbReference type="PANTHER" id="PTHR30487">
    <property type="entry name" value="TYPE 4 PREPILIN-LIKE PROTEINS LEADER PEPTIDE-PROCESSING ENZYME"/>
    <property type="match status" value="1"/>
</dbReference>
<feature type="transmembrane region" description="Helical" evidence="2">
    <location>
        <begin position="46"/>
        <end position="70"/>
    </location>
</feature>
<dbReference type="InterPro" id="IPR000045">
    <property type="entry name" value="Prepilin_IV_endopep_pep"/>
</dbReference>
<dbReference type="GO" id="GO:0005886">
    <property type="term" value="C:plasma membrane"/>
    <property type="evidence" value="ECO:0007669"/>
    <property type="project" value="TreeGrafter"/>
</dbReference>
<protein>
    <recommendedName>
        <fullName evidence="3">Prepilin type IV endopeptidase peptidase domain-containing protein</fullName>
    </recommendedName>
</protein>
<dbReference type="OrthoDB" id="5508079at2"/>
<keyword evidence="2" id="KW-0472">Membrane</keyword>
<gene>
    <name evidence="4" type="ORF">DCMF_15715</name>
</gene>
<evidence type="ECO:0000313" key="5">
    <source>
        <dbReference type="Proteomes" id="UP000323521"/>
    </source>
</evidence>
<keyword evidence="2" id="KW-0812">Transmembrane</keyword>
<accession>A0A3G1KUA7</accession>
<evidence type="ECO:0000256" key="1">
    <source>
        <dbReference type="ARBA" id="ARBA00005801"/>
    </source>
</evidence>
<dbReference type="GO" id="GO:0006465">
    <property type="term" value="P:signal peptide processing"/>
    <property type="evidence" value="ECO:0007669"/>
    <property type="project" value="TreeGrafter"/>
</dbReference>
<feature type="transmembrane region" description="Helical" evidence="2">
    <location>
        <begin position="91"/>
        <end position="113"/>
    </location>
</feature>
<dbReference type="Proteomes" id="UP000323521">
    <property type="component" value="Chromosome"/>
</dbReference>
<sequence>MMRDVLLLVTILVCLVTDLKHRKIYNAVLVPSLVLGMVINFIDDGWVGLLVSGKGFILGLGLLFVPFLLEGIGAGDVKLLAVIGAIKGTEFVFYTFLGTGVAGGLIALGILLFQGRLGKALGNLARGLVILFSTRFRVVTFGDSSEQNLFPYGIAIVVGVLATYAVEVM</sequence>
<dbReference type="Gene3D" id="1.20.120.1220">
    <property type="match status" value="1"/>
</dbReference>
<evidence type="ECO:0000259" key="3">
    <source>
        <dbReference type="Pfam" id="PF01478"/>
    </source>
</evidence>
<dbReference type="KEGG" id="fwa:DCMF_15715"/>
<proteinExistence type="inferred from homology"/>
<dbReference type="RefSeq" id="WP_148135299.1">
    <property type="nucleotide sequence ID" value="NZ_CP017634.1"/>
</dbReference>
<keyword evidence="5" id="KW-1185">Reference proteome</keyword>
<organism evidence="4 5">
    <name type="scientific">Formimonas warabiya</name>
    <dbReference type="NCBI Taxonomy" id="1761012"/>
    <lineage>
        <taxon>Bacteria</taxon>
        <taxon>Bacillati</taxon>
        <taxon>Bacillota</taxon>
        <taxon>Clostridia</taxon>
        <taxon>Eubacteriales</taxon>
        <taxon>Peptococcaceae</taxon>
        <taxon>Candidatus Formimonas</taxon>
    </lineage>
</organism>
<evidence type="ECO:0000256" key="2">
    <source>
        <dbReference type="SAM" id="Phobius"/>
    </source>
</evidence>
<evidence type="ECO:0000313" key="4">
    <source>
        <dbReference type="EMBL" id="ATW26026.1"/>
    </source>
</evidence>
<dbReference type="GO" id="GO:0004190">
    <property type="term" value="F:aspartic-type endopeptidase activity"/>
    <property type="evidence" value="ECO:0007669"/>
    <property type="project" value="InterPro"/>
</dbReference>
<feature type="transmembrane region" description="Helical" evidence="2">
    <location>
        <begin position="149"/>
        <end position="166"/>
    </location>
</feature>
<name>A0A3G1KUA7_FORW1</name>
<comment type="similarity">
    <text evidence="1">Belongs to the peptidase A24 family.</text>
</comment>
<dbReference type="AlphaFoldDB" id="A0A3G1KUA7"/>